<organism evidence="2 3">
    <name type="scientific">Roseomonas mucosa</name>
    <dbReference type="NCBI Taxonomy" id="207340"/>
    <lineage>
        <taxon>Bacteria</taxon>
        <taxon>Pseudomonadati</taxon>
        <taxon>Pseudomonadota</taxon>
        <taxon>Alphaproteobacteria</taxon>
        <taxon>Acetobacterales</taxon>
        <taxon>Roseomonadaceae</taxon>
        <taxon>Roseomonas</taxon>
    </lineage>
</organism>
<name>A0A379MUF9_9PROT</name>
<dbReference type="InterPro" id="IPR026360">
    <property type="entry name" value="Xnuc_lig_assoc"/>
</dbReference>
<accession>A0A379MUF9</accession>
<evidence type="ECO:0000313" key="3">
    <source>
        <dbReference type="Proteomes" id="UP000254919"/>
    </source>
</evidence>
<gene>
    <name evidence="2" type="ORF">NCTC13291_00194</name>
</gene>
<dbReference type="PANTHER" id="PTHR11203">
    <property type="entry name" value="CLEAVAGE AND POLYADENYLATION SPECIFICITY FACTOR FAMILY MEMBER"/>
    <property type="match status" value="1"/>
</dbReference>
<feature type="region of interest" description="Disordered" evidence="1">
    <location>
        <begin position="341"/>
        <end position="387"/>
    </location>
</feature>
<dbReference type="SUPFAM" id="SSF56281">
    <property type="entry name" value="Metallo-hydrolase/oxidoreductase"/>
    <property type="match status" value="1"/>
</dbReference>
<dbReference type="Gene3D" id="3.40.50.10890">
    <property type="match status" value="1"/>
</dbReference>
<dbReference type="EMBL" id="UGVN01000001">
    <property type="protein sequence ID" value="SUE37564.1"/>
    <property type="molecule type" value="Genomic_DNA"/>
</dbReference>
<sequence length="387" mass="41677">MNSPPHPESWMRVTPLGLYCEPGDFHIDPSRPVPRAVVSHGHADHARPGHGAVLATPETLAIMESRFGEGNAGREQQALGYGEALTHRGVRVTLVPAGHVLGSAQIVLEWQGSRIVVSGDYKRRHDPTCAGFEPVTCDVFVTEATFALPVFRHPDASHEVARLLKSLALFPERAHVVGAYALGKTQRIIALLRQAGYDRPIHLHGALWNLCALYERLGIPLGPLEPVPKGLKRGHPPILAGEIVLAPPSAEATPWSRRMADPVTCAASGWMTVRQRARLRGVELPLIISDHADWDELLATCAEVQAPEVWVTHGRDDALIHALSLRGVRGRALHLIGREEDDDALEAAPPEEGAPLEGAPETVPPETAPLPAGGGFGTDASPRDVAR</sequence>
<dbReference type="GO" id="GO:0004521">
    <property type="term" value="F:RNA endonuclease activity"/>
    <property type="evidence" value="ECO:0007669"/>
    <property type="project" value="TreeGrafter"/>
</dbReference>
<feature type="compositionally biased region" description="Low complexity" evidence="1">
    <location>
        <begin position="346"/>
        <end position="361"/>
    </location>
</feature>
<evidence type="ECO:0000256" key="1">
    <source>
        <dbReference type="SAM" id="MobiDB-lite"/>
    </source>
</evidence>
<dbReference type="Gene3D" id="3.60.15.10">
    <property type="entry name" value="Ribonuclease Z/Hydroxyacylglutathione hydrolase-like"/>
    <property type="match status" value="1"/>
</dbReference>
<dbReference type="PANTHER" id="PTHR11203:SF49">
    <property type="entry name" value="BLL1145 PROTEIN"/>
    <property type="match status" value="1"/>
</dbReference>
<reference evidence="2 3" key="1">
    <citation type="submission" date="2018-06" db="EMBL/GenBank/DDBJ databases">
        <authorList>
            <consortium name="Pathogen Informatics"/>
            <person name="Doyle S."/>
        </authorList>
    </citation>
    <scope>NUCLEOTIDE SEQUENCE [LARGE SCALE GENOMIC DNA]</scope>
    <source>
        <strain evidence="2 3">NCTC13291</strain>
    </source>
</reference>
<dbReference type="Proteomes" id="UP000254919">
    <property type="component" value="Unassembled WGS sequence"/>
</dbReference>
<dbReference type="InterPro" id="IPR036866">
    <property type="entry name" value="RibonucZ/Hydroxyglut_hydro"/>
</dbReference>
<protein>
    <submittedName>
        <fullName evidence="2">F0F1-type ATP synthase, epsilon subunit (Mitochondrial delta subunit)</fullName>
    </submittedName>
</protein>
<proteinExistence type="predicted"/>
<dbReference type="AlphaFoldDB" id="A0A379MUF9"/>
<dbReference type="NCBIfam" id="TIGR04122">
    <property type="entry name" value="Xnuc_lig_assoc"/>
    <property type="match status" value="1"/>
</dbReference>
<evidence type="ECO:0000313" key="2">
    <source>
        <dbReference type="EMBL" id="SUE37564.1"/>
    </source>
</evidence>
<dbReference type="InterPro" id="IPR050698">
    <property type="entry name" value="MBL"/>
</dbReference>